<name>A0A177XUC0_9VIBR</name>
<dbReference type="InterPro" id="IPR004485">
    <property type="entry name" value="Cobalamin_biosynth_CobD/CbiB"/>
</dbReference>
<keyword evidence="8 9" id="KW-0472">Membrane</keyword>
<gene>
    <name evidence="10" type="ORF">APB76_21305</name>
</gene>
<evidence type="ECO:0000256" key="8">
    <source>
        <dbReference type="ARBA" id="ARBA00023136"/>
    </source>
</evidence>
<keyword evidence="6 9" id="KW-0812">Transmembrane</keyword>
<feature type="transmembrane region" description="Helical" evidence="9">
    <location>
        <begin position="160"/>
        <end position="178"/>
    </location>
</feature>
<evidence type="ECO:0000256" key="4">
    <source>
        <dbReference type="ARBA" id="ARBA00022475"/>
    </source>
</evidence>
<reference evidence="10 11" key="1">
    <citation type="journal article" date="2016" name="Syst. Appl. Microbiol.">
        <title>Vibrio bivalvicida sp. nov., a novel larval pathogen for bivalve molluscs reared in a hatchery.</title>
        <authorList>
            <person name="Dubert J."/>
            <person name="Romalde J.L."/>
            <person name="Prado S."/>
            <person name="Barja J.L."/>
        </authorList>
    </citation>
    <scope>NUCLEOTIDE SEQUENCE [LARGE SCALE GENOMIC DNA]</scope>
    <source>
        <strain evidence="10 11">605</strain>
    </source>
</reference>
<feature type="transmembrane region" description="Helical" evidence="9">
    <location>
        <begin position="198"/>
        <end position="223"/>
    </location>
</feature>
<accession>A0A177XUC0</accession>
<evidence type="ECO:0000256" key="6">
    <source>
        <dbReference type="ARBA" id="ARBA00022692"/>
    </source>
</evidence>
<protein>
    <submittedName>
        <fullName evidence="10">Adenosylcobinamide-phosphate synthase</fullName>
    </submittedName>
</protein>
<evidence type="ECO:0000256" key="9">
    <source>
        <dbReference type="SAM" id="Phobius"/>
    </source>
</evidence>
<evidence type="ECO:0000313" key="11">
    <source>
        <dbReference type="Proteomes" id="UP000078406"/>
    </source>
</evidence>
<organism evidence="10 11">
    <name type="scientific">Vibrio bivalvicida</name>
    <dbReference type="NCBI Taxonomy" id="1276888"/>
    <lineage>
        <taxon>Bacteria</taxon>
        <taxon>Pseudomonadati</taxon>
        <taxon>Pseudomonadota</taxon>
        <taxon>Gammaproteobacteria</taxon>
        <taxon>Vibrionales</taxon>
        <taxon>Vibrionaceae</taxon>
        <taxon>Vibrio</taxon>
        <taxon>Vibrio oreintalis group</taxon>
    </lineage>
</organism>
<keyword evidence="4" id="KW-1003">Cell membrane</keyword>
<evidence type="ECO:0000256" key="5">
    <source>
        <dbReference type="ARBA" id="ARBA00022573"/>
    </source>
</evidence>
<dbReference type="EMBL" id="LLEI02000090">
    <property type="protein sequence ID" value="OAJ92210.1"/>
    <property type="molecule type" value="Genomic_DNA"/>
</dbReference>
<dbReference type="PANTHER" id="PTHR34308">
    <property type="entry name" value="COBALAMIN BIOSYNTHESIS PROTEIN CBIB"/>
    <property type="match status" value="1"/>
</dbReference>
<comment type="pathway">
    <text evidence="2">Cofactor biosynthesis; adenosylcobalamin biosynthesis.</text>
</comment>
<dbReference type="RefSeq" id="WP_054962032.1">
    <property type="nucleotide sequence ID" value="NZ_LLEI02000090.1"/>
</dbReference>
<dbReference type="NCBIfam" id="NF006476">
    <property type="entry name" value="PRK08878.1"/>
    <property type="match status" value="1"/>
</dbReference>
<dbReference type="AlphaFoldDB" id="A0A177XUC0"/>
<dbReference type="Proteomes" id="UP000078406">
    <property type="component" value="Unassembled WGS sequence"/>
</dbReference>
<evidence type="ECO:0000256" key="2">
    <source>
        <dbReference type="ARBA" id="ARBA00004953"/>
    </source>
</evidence>
<dbReference type="GO" id="GO:0048472">
    <property type="term" value="F:threonine-phosphate decarboxylase activity"/>
    <property type="evidence" value="ECO:0007669"/>
    <property type="project" value="InterPro"/>
</dbReference>
<dbReference type="PANTHER" id="PTHR34308:SF1">
    <property type="entry name" value="COBALAMIN BIOSYNTHESIS PROTEIN CBIB"/>
    <property type="match status" value="1"/>
</dbReference>
<evidence type="ECO:0000256" key="7">
    <source>
        <dbReference type="ARBA" id="ARBA00022989"/>
    </source>
</evidence>
<dbReference type="GO" id="GO:0005886">
    <property type="term" value="C:plasma membrane"/>
    <property type="evidence" value="ECO:0007669"/>
    <property type="project" value="UniProtKB-SubCell"/>
</dbReference>
<keyword evidence="7 9" id="KW-1133">Transmembrane helix</keyword>
<sequence length="317" mass="35218">MEDSFNQFYSNGALLVLWGALLIHLILPFPREAHPAILWHKFAEQLADKVNVNSNYSQSIISGTLAWLLMLFPMFAVLIALKPLVWQPELFELALLLLAIDWRNTDKFTAQFVAAIAREDKEQAKMLIKPIINRSTAPLSLLGLGKAGAETLIMSYGRNVIGVLFWYALGGGIAAFMYRMSVELARAWSPSRQRFSPFGIPAIRAVAVLDFIPLRVFAIFITIGHRAQATAQLLRQQTQSWPLPGPAWLLVSVGSKLELSLGGPAIYEGHKAVRAKLGGRIAPSAIHIAQVQKTLAWRMFAWIVIQSLVMGFIYQGI</sequence>
<comment type="subcellular location">
    <subcellularLocation>
        <location evidence="1">Cell membrane</location>
        <topology evidence="1">Multi-pass membrane protein</topology>
    </subcellularLocation>
</comment>
<feature type="transmembrane region" description="Helical" evidence="9">
    <location>
        <begin position="295"/>
        <end position="314"/>
    </location>
</feature>
<evidence type="ECO:0000256" key="3">
    <source>
        <dbReference type="ARBA" id="ARBA00006263"/>
    </source>
</evidence>
<keyword evidence="5" id="KW-0169">Cobalamin biosynthesis</keyword>
<comment type="similarity">
    <text evidence="3">Belongs to the CobD/CbiB family.</text>
</comment>
<dbReference type="GO" id="GO:0009236">
    <property type="term" value="P:cobalamin biosynthetic process"/>
    <property type="evidence" value="ECO:0007669"/>
    <property type="project" value="UniProtKB-UniPathway"/>
</dbReference>
<evidence type="ECO:0000256" key="1">
    <source>
        <dbReference type="ARBA" id="ARBA00004651"/>
    </source>
</evidence>
<proteinExistence type="inferred from homology"/>
<dbReference type="Pfam" id="PF03186">
    <property type="entry name" value="CobD_Cbib"/>
    <property type="match status" value="1"/>
</dbReference>
<dbReference type="UniPathway" id="UPA00148"/>
<feature type="transmembrane region" description="Helical" evidence="9">
    <location>
        <begin position="59"/>
        <end position="81"/>
    </location>
</feature>
<evidence type="ECO:0000313" key="10">
    <source>
        <dbReference type="EMBL" id="OAJ92210.1"/>
    </source>
</evidence>
<comment type="caution">
    <text evidence="10">The sequence shown here is derived from an EMBL/GenBank/DDBJ whole genome shotgun (WGS) entry which is preliminary data.</text>
</comment>